<dbReference type="EMBL" id="BAAAPW010000004">
    <property type="protein sequence ID" value="GAA2038903.1"/>
    <property type="molecule type" value="Genomic_DNA"/>
</dbReference>
<dbReference type="InterPro" id="IPR015422">
    <property type="entry name" value="PyrdxlP-dep_Trfase_small"/>
</dbReference>
<evidence type="ECO:0000313" key="8">
    <source>
        <dbReference type="Proteomes" id="UP001501196"/>
    </source>
</evidence>
<evidence type="ECO:0000256" key="6">
    <source>
        <dbReference type="RuleBase" id="RU000382"/>
    </source>
</evidence>
<reference evidence="8" key="1">
    <citation type="journal article" date="2019" name="Int. J. Syst. Evol. Microbiol.">
        <title>The Global Catalogue of Microorganisms (GCM) 10K type strain sequencing project: providing services to taxonomists for standard genome sequencing and annotation.</title>
        <authorList>
            <consortium name="The Broad Institute Genomics Platform"/>
            <consortium name="The Broad Institute Genome Sequencing Center for Infectious Disease"/>
            <person name="Wu L."/>
            <person name="Ma J."/>
        </authorList>
    </citation>
    <scope>NUCLEOTIDE SEQUENCE [LARGE SCALE GENOMIC DNA]</scope>
    <source>
        <strain evidence="8">JCM 15672</strain>
    </source>
</reference>
<protein>
    <submittedName>
        <fullName evidence="7">Aspartate aminotransferase family protein</fullName>
    </submittedName>
</protein>
<evidence type="ECO:0000256" key="2">
    <source>
        <dbReference type="ARBA" id="ARBA00009533"/>
    </source>
</evidence>
<sequence>MRVDARRQVGAMPETSEEAVRTAEVETYDDELMEQAHRAAAAWLRSLPERAIPPRMGVDDVADALGRALPETGEPADEVIARLAEQTEPGLIAIGSPRFYGWVIGGTQPVALAADWLVSAWDQNAGLRLITPGAAAVEEIAGEWILDLLGLPSGSDVGFATGATMAQFACLAAARDEVLRRAGWDVEQEGLAGGPRIRWIAGEERHGTMDLAARYAGLGAPTVVASDEQGRIDVDALAAELAAGTGPVIVALQAGNIHSGAFDPFAEACRAAHEAGAWVHVDGAFGLWAAASPRLRHLTAGLADADSWSTDAHKTLSVPYDCGIAIVRDVAAMRRALSMHASYLQATTVGADPHEKVAELSRRARGIPTWAVLRHLGREGLAGLIDRLAGSAKIIADGLRELPGVEVLNEVVFTQVCIALEDDAATEALSTALWEDGEVLAMTSRWHDRAVVRFSVSNWGTDAAQARRTVDAVARVLGELRAGA</sequence>
<organism evidence="7 8">
    <name type="scientific">Agromyces tropicus</name>
    <dbReference type="NCBI Taxonomy" id="555371"/>
    <lineage>
        <taxon>Bacteria</taxon>
        <taxon>Bacillati</taxon>
        <taxon>Actinomycetota</taxon>
        <taxon>Actinomycetes</taxon>
        <taxon>Micrococcales</taxon>
        <taxon>Microbacteriaceae</taxon>
        <taxon>Agromyces</taxon>
    </lineage>
</organism>
<gene>
    <name evidence="7" type="ORF">GCM10009819_24800</name>
</gene>
<dbReference type="Pfam" id="PF00282">
    <property type="entry name" value="Pyridoxal_deC"/>
    <property type="match status" value="1"/>
</dbReference>
<proteinExistence type="inferred from homology"/>
<name>A0ABP5G970_9MICO</name>
<dbReference type="Gene3D" id="3.40.640.10">
    <property type="entry name" value="Type I PLP-dependent aspartate aminotransferase-like (Major domain)"/>
    <property type="match status" value="1"/>
</dbReference>
<comment type="cofactor">
    <cofactor evidence="1 6">
        <name>pyridoxal 5'-phosphate</name>
        <dbReference type="ChEBI" id="CHEBI:597326"/>
    </cofactor>
</comment>
<evidence type="ECO:0000256" key="3">
    <source>
        <dbReference type="ARBA" id="ARBA00022793"/>
    </source>
</evidence>
<comment type="similarity">
    <text evidence="2 6">Belongs to the group II decarboxylase family.</text>
</comment>
<dbReference type="InterPro" id="IPR010977">
    <property type="entry name" value="Aromatic_deC"/>
</dbReference>
<dbReference type="InterPro" id="IPR015424">
    <property type="entry name" value="PyrdxlP-dep_Trfase"/>
</dbReference>
<dbReference type="SUPFAM" id="SSF53383">
    <property type="entry name" value="PLP-dependent transferases"/>
    <property type="match status" value="1"/>
</dbReference>
<dbReference type="Proteomes" id="UP001501196">
    <property type="component" value="Unassembled WGS sequence"/>
</dbReference>
<dbReference type="InterPro" id="IPR015421">
    <property type="entry name" value="PyrdxlP-dep_Trfase_major"/>
</dbReference>
<keyword evidence="5 6" id="KW-0456">Lyase</keyword>
<dbReference type="PANTHER" id="PTHR11999:SF70">
    <property type="entry name" value="MIP05841P"/>
    <property type="match status" value="1"/>
</dbReference>
<evidence type="ECO:0000256" key="1">
    <source>
        <dbReference type="ARBA" id="ARBA00001933"/>
    </source>
</evidence>
<dbReference type="Gene3D" id="3.90.1150.10">
    <property type="entry name" value="Aspartate Aminotransferase, domain 1"/>
    <property type="match status" value="1"/>
</dbReference>
<evidence type="ECO:0000256" key="4">
    <source>
        <dbReference type="ARBA" id="ARBA00022898"/>
    </source>
</evidence>
<dbReference type="PRINTS" id="PR00800">
    <property type="entry name" value="YHDCRBOXLASE"/>
</dbReference>
<dbReference type="GO" id="GO:0008483">
    <property type="term" value="F:transaminase activity"/>
    <property type="evidence" value="ECO:0007669"/>
    <property type="project" value="UniProtKB-KW"/>
</dbReference>
<keyword evidence="7" id="KW-0808">Transferase</keyword>
<comment type="caution">
    <text evidence="7">The sequence shown here is derived from an EMBL/GenBank/DDBJ whole genome shotgun (WGS) entry which is preliminary data.</text>
</comment>
<evidence type="ECO:0000313" key="7">
    <source>
        <dbReference type="EMBL" id="GAA2038903.1"/>
    </source>
</evidence>
<keyword evidence="3" id="KW-0210">Decarboxylase</keyword>
<dbReference type="InterPro" id="IPR002129">
    <property type="entry name" value="PyrdxlP-dep_de-COase"/>
</dbReference>
<accession>A0ABP5G970</accession>
<keyword evidence="4 6" id="KW-0663">Pyridoxal phosphate</keyword>
<keyword evidence="7" id="KW-0032">Aminotransferase</keyword>
<evidence type="ECO:0000256" key="5">
    <source>
        <dbReference type="ARBA" id="ARBA00023239"/>
    </source>
</evidence>
<keyword evidence="8" id="KW-1185">Reference proteome</keyword>
<dbReference type="PANTHER" id="PTHR11999">
    <property type="entry name" value="GROUP II PYRIDOXAL-5-PHOSPHATE DECARBOXYLASE"/>
    <property type="match status" value="1"/>
</dbReference>